<evidence type="ECO:0000256" key="5">
    <source>
        <dbReference type="HAMAP-Rule" id="MF_00189"/>
    </source>
</evidence>
<dbReference type="Pfam" id="PF04279">
    <property type="entry name" value="IspA"/>
    <property type="match status" value="1"/>
</dbReference>
<keyword evidence="5" id="KW-0997">Cell inner membrane</keyword>
<comment type="function">
    <text evidence="5">Plays a role in cell envelope biogenesis, maintenance of cell envelope integrity and membrane homeostasis.</text>
</comment>
<accession>A0ABZ0UUT9</accession>
<organism evidence="6 7">
    <name type="scientific">Candidatus Trichorickettsia mobilis</name>
    <dbReference type="NCBI Taxonomy" id="1346319"/>
    <lineage>
        <taxon>Bacteria</taxon>
        <taxon>Pseudomonadati</taxon>
        <taxon>Pseudomonadota</taxon>
        <taxon>Alphaproteobacteria</taxon>
        <taxon>Rickettsiales</taxon>
        <taxon>Rickettsiaceae</taxon>
        <taxon>Rickettsieae</taxon>
        <taxon>Candidatus Trichorickettsia</taxon>
    </lineage>
</organism>
<dbReference type="NCBIfam" id="TIGR00997">
    <property type="entry name" value="ispZ"/>
    <property type="match status" value="1"/>
</dbReference>
<evidence type="ECO:0000313" key="7">
    <source>
        <dbReference type="Proteomes" id="UP001326613"/>
    </source>
</evidence>
<dbReference type="NCBIfam" id="NF001323">
    <property type="entry name" value="PRK00259.1-1"/>
    <property type="match status" value="1"/>
</dbReference>
<dbReference type="Proteomes" id="UP001326613">
    <property type="component" value="Chromosome"/>
</dbReference>
<keyword evidence="2 5" id="KW-0812">Transmembrane</keyword>
<feature type="transmembrane region" description="Helical" evidence="5">
    <location>
        <begin position="150"/>
        <end position="171"/>
    </location>
</feature>
<keyword evidence="1 5" id="KW-1003">Cell membrane</keyword>
<dbReference type="RefSeq" id="WP_323738471.1">
    <property type="nucleotide sequence ID" value="NZ_CP112932.1"/>
</dbReference>
<dbReference type="PANTHER" id="PTHR36917:SF1">
    <property type="entry name" value="INNER MEMBRANE-SPANNING PROTEIN YCIB"/>
    <property type="match status" value="1"/>
</dbReference>
<proteinExistence type="inferred from homology"/>
<comment type="subcellular location">
    <subcellularLocation>
        <location evidence="5">Cell inner membrane</location>
        <topology evidence="5">Multi-pass membrane protein</topology>
    </subcellularLocation>
</comment>
<evidence type="ECO:0000256" key="4">
    <source>
        <dbReference type="ARBA" id="ARBA00023136"/>
    </source>
</evidence>
<dbReference type="EMBL" id="CP112932">
    <property type="protein sequence ID" value="WPY00397.1"/>
    <property type="molecule type" value="Genomic_DNA"/>
</dbReference>
<gene>
    <name evidence="5" type="primary">yciB</name>
    <name evidence="6" type="ORF">Trichorick_00271</name>
</gene>
<dbReference type="InterPro" id="IPR006008">
    <property type="entry name" value="YciB"/>
</dbReference>
<dbReference type="HAMAP" id="MF_00189">
    <property type="entry name" value="YciB"/>
    <property type="match status" value="1"/>
</dbReference>
<feature type="transmembrane region" description="Helical" evidence="5">
    <location>
        <begin position="27"/>
        <end position="45"/>
    </location>
</feature>
<comment type="similarity">
    <text evidence="5">Belongs to the YciB family.</text>
</comment>
<protein>
    <recommendedName>
        <fullName evidence="5">Inner membrane-spanning protein YciB</fullName>
    </recommendedName>
</protein>
<reference evidence="6 7" key="1">
    <citation type="submission" date="2022-10" db="EMBL/GenBank/DDBJ databases">
        <title>Host association and intracellularity evolved multiple times independently in the Rickettsiales.</title>
        <authorList>
            <person name="Castelli M."/>
            <person name="Nardi T."/>
            <person name="Gammuto L."/>
            <person name="Bellinzona G."/>
            <person name="Sabaneyeva E."/>
            <person name="Potekhin A."/>
            <person name="Serra V."/>
            <person name="Petroni G."/>
            <person name="Sassera D."/>
        </authorList>
    </citation>
    <scope>NUCLEOTIDE SEQUENCE [LARGE SCALE GENOMIC DNA]</scope>
    <source>
        <strain evidence="6 7">Kr 154-4</strain>
    </source>
</reference>
<feature type="transmembrane region" description="Helical" evidence="5">
    <location>
        <begin position="119"/>
        <end position="138"/>
    </location>
</feature>
<keyword evidence="7" id="KW-1185">Reference proteome</keyword>
<feature type="transmembrane region" description="Helical" evidence="5">
    <location>
        <begin position="81"/>
        <end position="98"/>
    </location>
</feature>
<evidence type="ECO:0000256" key="3">
    <source>
        <dbReference type="ARBA" id="ARBA00022989"/>
    </source>
</evidence>
<keyword evidence="3 5" id="KW-1133">Transmembrane helix</keyword>
<sequence length="182" mass="21088">MLKFLSEFGPLAAFLIGYIYGNGMRDAALYMLLSSMIGITICYIFERKFYTFSLVSFGILFVSAIATLISGNSMFIKMKPTILYIIFSCTLWITAIKNRPVMKSVLNSTFNLKEESWNILSYRFAAFFFFMAIINELVWRNFDELFWVKFKVFGAVPLTLLFILLQLPFLLKNKINDDTKKS</sequence>
<dbReference type="PANTHER" id="PTHR36917">
    <property type="entry name" value="INTRACELLULAR SEPTATION PROTEIN A-RELATED"/>
    <property type="match status" value="1"/>
</dbReference>
<evidence type="ECO:0000313" key="6">
    <source>
        <dbReference type="EMBL" id="WPY00397.1"/>
    </source>
</evidence>
<evidence type="ECO:0000256" key="1">
    <source>
        <dbReference type="ARBA" id="ARBA00022475"/>
    </source>
</evidence>
<name>A0ABZ0UUT9_9RICK</name>
<evidence type="ECO:0000256" key="2">
    <source>
        <dbReference type="ARBA" id="ARBA00022692"/>
    </source>
</evidence>
<feature type="transmembrane region" description="Helical" evidence="5">
    <location>
        <begin position="52"/>
        <end position="75"/>
    </location>
</feature>
<keyword evidence="4 5" id="KW-0472">Membrane</keyword>